<evidence type="ECO:0000259" key="2">
    <source>
        <dbReference type="Pfam" id="PF08241"/>
    </source>
</evidence>
<keyword evidence="1" id="KW-0472">Membrane</keyword>
<dbReference type="STRING" id="1802517.A2892_01115"/>
<evidence type="ECO:0000313" key="4">
    <source>
        <dbReference type="Proteomes" id="UP000176404"/>
    </source>
</evidence>
<dbReference type="GO" id="GO:0008757">
    <property type="term" value="F:S-adenosylmethionine-dependent methyltransferase activity"/>
    <property type="evidence" value="ECO:0007669"/>
    <property type="project" value="InterPro"/>
</dbReference>
<dbReference type="EMBL" id="MGHD01000003">
    <property type="protein sequence ID" value="OGM60629.1"/>
    <property type="molecule type" value="Genomic_DNA"/>
</dbReference>
<dbReference type="PANTHER" id="PTHR43861:SF6">
    <property type="entry name" value="METHYLTRANSFERASE TYPE 11"/>
    <property type="match status" value="1"/>
</dbReference>
<feature type="transmembrane region" description="Helical" evidence="1">
    <location>
        <begin position="147"/>
        <end position="166"/>
    </location>
</feature>
<dbReference type="InterPro" id="IPR013216">
    <property type="entry name" value="Methyltransf_11"/>
</dbReference>
<dbReference type="PANTHER" id="PTHR43861">
    <property type="entry name" value="TRANS-ACONITATE 2-METHYLTRANSFERASE-RELATED"/>
    <property type="match status" value="1"/>
</dbReference>
<dbReference type="InterPro" id="IPR029063">
    <property type="entry name" value="SAM-dependent_MTases_sf"/>
</dbReference>
<dbReference type="Gene3D" id="3.40.50.150">
    <property type="entry name" value="Vaccinia Virus protein VP39"/>
    <property type="match status" value="1"/>
</dbReference>
<name>A0A1F8BAC4_9BACT</name>
<protein>
    <recommendedName>
        <fullName evidence="2">Methyltransferase type 11 domain-containing protein</fullName>
    </recommendedName>
</protein>
<keyword evidence="1" id="KW-0812">Transmembrane</keyword>
<dbReference type="Pfam" id="PF08241">
    <property type="entry name" value="Methyltransf_11"/>
    <property type="match status" value="1"/>
</dbReference>
<gene>
    <name evidence="3" type="ORF">A2892_01115</name>
</gene>
<dbReference type="SUPFAM" id="SSF53335">
    <property type="entry name" value="S-adenosyl-L-methionine-dependent methyltransferases"/>
    <property type="match status" value="1"/>
</dbReference>
<accession>A0A1F8BAC4</accession>
<proteinExistence type="predicted"/>
<evidence type="ECO:0000256" key="1">
    <source>
        <dbReference type="SAM" id="Phobius"/>
    </source>
</evidence>
<keyword evidence="1" id="KW-1133">Transmembrane helix</keyword>
<evidence type="ECO:0000313" key="3">
    <source>
        <dbReference type="EMBL" id="OGM60629.1"/>
    </source>
</evidence>
<dbReference type="CDD" id="cd02440">
    <property type="entry name" value="AdoMet_MTases"/>
    <property type="match status" value="1"/>
</dbReference>
<organism evidence="3 4">
    <name type="scientific">Candidatus Woesebacteria bacterium RIFCSPLOWO2_01_FULL_39_10b</name>
    <dbReference type="NCBI Taxonomy" id="1802517"/>
    <lineage>
        <taxon>Bacteria</taxon>
        <taxon>Candidatus Woeseibacteriota</taxon>
    </lineage>
</organism>
<comment type="caution">
    <text evidence="3">The sequence shown here is derived from an EMBL/GenBank/DDBJ whole genome shotgun (WGS) entry which is preliminary data.</text>
</comment>
<dbReference type="AlphaFoldDB" id="A0A1F8BAC4"/>
<dbReference type="Proteomes" id="UP000176404">
    <property type="component" value="Unassembled WGS sequence"/>
</dbReference>
<sequence>MVLKNTAVGLHSAVPPDWYHRSIYIDKNIFQKFVHERRFKKIGYFIEPTRGRILDIGCADGVFTKIILDRSGAKEIIAVDVLESSIRWAKKHWRKEKRIQFRVVDAHKLPYRNFSFDAVFALEVLEHVFEPVKVLGEIKRLLKKGGYAIFLVPSESLVFKIVWFFWTKGKGKIWKGTHLHAYSGDFLNKLVRKVGFEVEEDKKIICGTLHLIKVRKVDR</sequence>
<feature type="domain" description="Methyltransferase type 11" evidence="2">
    <location>
        <begin position="54"/>
        <end position="150"/>
    </location>
</feature>
<reference evidence="3 4" key="1">
    <citation type="journal article" date="2016" name="Nat. Commun.">
        <title>Thousands of microbial genomes shed light on interconnected biogeochemical processes in an aquifer system.</title>
        <authorList>
            <person name="Anantharaman K."/>
            <person name="Brown C.T."/>
            <person name="Hug L.A."/>
            <person name="Sharon I."/>
            <person name="Castelle C.J."/>
            <person name="Probst A.J."/>
            <person name="Thomas B.C."/>
            <person name="Singh A."/>
            <person name="Wilkins M.J."/>
            <person name="Karaoz U."/>
            <person name="Brodie E.L."/>
            <person name="Williams K.H."/>
            <person name="Hubbard S.S."/>
            <person name="Banfield J.F."/>
        </authorList>
    </citation>
    <scope>NUCLEOTIDE SEQUENCE [LARGE SCALE GENOMIC DNA]</scope>
</reference>